<evidence type="ECO:0000313" key="3">
    <source>
        <dbReference type="Proteomes" id="UP000324632"/>
    </source>
</evidence>
<accession>A0A5A9PM99</accession>
<dbReference type="InterPro" id="IPR058913">
    <property type="entry name" value="Integrase_dom_put"/>
</dbReference>
<gene>
    <name evidence="2" type="ORF">E1301_Tti014651</name>
</gene>
<name>A0A5A9PM99_9TELE</name>
<evidence type="ECO:0000259" key="1">
    <source>
        <dbReference type="Pfam" id="PF24764"/>
    </source>
</evidence>
<dbReference type="Pfam" id="PF24764">
    <property type="entry name" value="rva_4"/>
    <property type="match status" value="1"/>
</dbReference>
<reference evidence="2 3" key="1">
    <citation type="journal article" date="2019" name="Mol. Ecol. Resour.">
        <title>Chromosome-level genome assembly of Triplophysa tibetana, a fish adapted to the harsh high-altitude environment of the Tibetan Plateau.</title>
        <authorList>
            <person name="Yang X."/>
            <person name="Liu H."/>
            <person name="Ma Z."/>
            <person name="Zou Y."/>
            <person name="Zou M."/>
            <person name="Mao Y."/>
            <person name="Li X."/>
            <person name="Wang H."/>
            <person name="Chen T."/>
            <person name="Wang W."/>
            <person name="Yang R."/>
        </authorList>
    </citation>
    <scope>NUCLEOTIDE SEQUENCE [LARGE SCALE GENOMIC DNA]</scope>
    <source>
        <strain evidence="2">TTIB1903HZAU</strain>
        <tissue evidence="2">Muscle</tissue>
    </source>
</reference>
<evidence type="ECO:0000313" key="2">
    <source>
        <dbReference type="EMBL" id="KAA0722271.1"/>
    </source>
</evidence>
<dbReference type="AlphaFoldDB" id="A0A5A9PM99"/>
<feature type="domain" description="Integrase core" evidence="1">
    <location>
        <begin position="105"/>
        <end position="175"/>
    </location>
</feature>
<dbReference type="PANTHER" id="PTHR46791">
    <property type="entry name" value="EXPRESSED PROTEIN"/>
    <property type="match status" value="1"/>
</dbReference>
<comment type="caution">
    <text evidence="2">The sequence shown here is derived from an EMBL/GenBank/DDBJ whole genome shotgun (WGS) entry which is preliminary data.</text>
</comment>
<dbReference type="Proteomes" id="UP000324632">
    <property type="component" value="Chromosome 4"/>
</dbReference>
<proteinExistence type="predicted"/>
<dbReference type="PANTHER" id="PTHR46791:SF5">
    <property type="entry name" value="CLR5 DOMAIN-CONTAINING PROTEIN-RELATED"/>
    <property type="match status" value="1"/>
</dbReference>
<organism evidence="2 3">
    <name type="scientific">Triplophysa tibetana</name>
    <dbReference type="NCBI Taxonomy" id="1572043"/>
    <lineage>
        <taxon>Eukaryota</taxon>
        <taxon>Metazoa</taxon>
        <taxon>Chordata</taxon>
        <taxon>Craniata</taxon>
        <taxon>Vertebrata</taxon>
        <taxon>Euteleostomi</taxon>
        <taxon>Actinopterygii</taxon>
        <taxon>Neopterygii</taxon>
        <taxon>Teleostei</taxon>
        <taxon>Ostariophysi</taxon>
        <taxon>Cypriniformes</taxon>
        <taxon>Nemacheilidae</taxon>
        <taxon>Triplophysa</taxon>
    </lineage>
</organism>
<dbReference type="SUPFAM" id="SSF53098">
    <property type="entry name" value="Ribonuclease H-like"/>
    <property type="match status" value="1"/>
</dbReference>
<keyword evidence="3" id="KW-1185">Reference proteome</keyword>
<protein>
    <recommendedName>
        <fullName evidence="1">Integrase core domain-containing protein</fullName>
    </recommendedName>
</protein>
<dbReference type="EMBL" id="SOYY01000004">
    <property type="protein sequence ID" value="KAA0722271.1"/>
    <property type="molecule type" value="Genomic_DNA"/>
</dbReference>
<dbReference type="InterPro" id="IPR012337">
    <property type="entry name" value="RNaseH-like_sf"/>
</dbReference>
<sequence length="356" mass="41170">MARRNFLQHCKDVFNDCIRSVQTGNFEMDTHSSRYAQLTDSGLDDLVEELVGRNWQIGPESVRARLLGQGFLVQRRRVRSSLLCTDPAAADQRTMSQRLYRRACHVAGPNSLWHLDGNHKLIRWRIVIHGGIDGFSRIIVMLNASTNNKSTTVMQLFMETFQKYGVPSLHYANETENDTHEGNGFHKHKRTQCHERTRSNVCRSYIYDKRKGGYWTTKTATESQRFTIRQVFAEFHRINNVNLRNQFYKELDRHTPKLITLFRDKAIKTGKIAEELAKLMRIYDLQEQRDVNMRRALILRALPVYLREDAFKFFRTCNSADGPDLTDTPVALLTVVTDDPTDAALFSPESISIVVI</sequence>